<evidence type="ECO:0000313" key="2">
    <source>
        <dbReference type="EMBL" id="TQV97278.1"/>
    </source>
</evidence>
<name>A0A545W3L6_9HYPO</name>
<protein>
    <submittedName>
        <fullName evidence="2">BTB/POZ domain-containing protein</fullName>
    </submittedName>
</protein>
<dbReference type="AlphaFoldDB" id="A0A545W3L6"/>
<dbReference type="CDD" id="cd18186">
    <property type="entry name" value="BTB_POZ_ZBTB_KLHL-like"/>
    <property type="match status" value="1"/>
</dbReference>
<sequence length="289" mass="31836">MSALTRGPNFANLLKTGQYSDLKLICGGREFHVHRVVVCLQSDVLAAAIRGPFQEAKTGTIAIEEFDADTVERMVQFLYTADYGPSLPDSERPDDGAVVVASSAAQEQDLLQHVHLNSIADYYNIKALADLSKTKIRDALQNTAPDEASLLDAAKEALNTTGDTSLHDMLAEAAAGNIANYLETDQLADLVGSFGVRILENVAALQGELRLQNRFLQRELNSERARLNAAEARSARIMDDFSVCLERLAERRACRNHNCQADFNCYIEERGHPSDPAFILRCAHCGCWH</sequence>
<gene>
    <name evidence="2" type="ORF">IF1G_04518</name>
</gene>
<dbReference type="STRING" id="43265.A0A545W3L6"/>
<dbReference type="InterPro" id="IPR011333">
    <property type="entry name" value="SKP1/BTB/POZ_sf"/>
</dbReference>
<proteinExistence type="predicted"/>
<dbReference type="InterPro" id="IPR000210">
    <property type="entry name" value="BTB/POZ_dom"/>
</dbReference>
<evidence type="ECO:0000259" key="1">
    <source>
        <dbReference type="PROSITE" id="PS50097"/>
    </source>
</evidence>
<dbReference type="PANTHER" id="PTHR47843:SF5">
    <property type="entry name" value="BTB_POZ DOMAIN PROTEIN"/>
    <property type="match status" value="1"/>
</dbReference>
<dbReference type="Pfam" id="PF00651">
    <property type="entry name" value="BTB"/>
    <property type="match status" value="1"/>
</dbReference>
<dbReference type="Gene3D" id="3.30.710.10">
    <property type="entry name" value="Potassium Channel Kv1.1, Chain A"/>
    <property type="match status" value="1"/>
</dbReference>
<comment type="caution">
    <text evidence="2">The sequence shown here is derived from an EMBL/GenBank/DDBJ whole genome shotgun (WGS) entry which is preliminary data.</text>
</comment>
<dbReference type="Proteomes" id="UP000315783">
    <property type="component" value="Unassembled WGS sequence"/>
</dbReference>
<keyword evidence="3" id="KW-1185">Reference proteome</keyword>
<dbReference type="OrthoDB" id="1022638at2759"/>
<dbReference type="PROSITE" id="PS50097">
    <property type="entry name" value="BTB"/>
    <property type="match status" value="1"/>
</dbReference>
<reference evidence="2 3" key="1">
    <citation type="journal article" date="2019" name="Appl. Microbiol. Biotechnol.">
        <title>Genome sequence of Isaria javanica and comparative genome analysis insights into family S53 peptidase evolution in fungal entomopathogens.</title>
        <authorList>
            <person name="Lin R."/>
            <person name="Zhang X."/>
            <person name="Xin B."/>
            <person name="Zou M."/>
            <person name="Gao Y."/>
            <person name="Qin F."/>
            <person name="Hu Q."/>
            <person name="Xie B."/>
            <person name="Cheng X."/>
        </authorList>
    </citation>
    <scope>NUCLEOTIDE SEQUENCE [LARGE SCALE GENOMIC DNA]</scope>
    <source>
        <strain evidence="2 3">IJ1G</strain>
    </source>
</reference>
<dbReference type="PANTHER" id="PTHR47843">
    <property type="entry name" value="BTB DOMAIN-CONTAINING PROTEIN-RELATED"/>
    <property type="match status" value="1"/>
</dbReference>
<dbReference type="SUPFAM" id="SSF54695">
    <property type="entry name" value="POZ domain"/>
    <property type="match status" value="1"/>
</dbReference>
<dbReference type="EMBL" id="SPUK01000005">
    <property type="protein sequence ID" value="TQV97278.1"/>
    <property type="molecule type" value="Genomic_DNA"/>
</dbReference>
<evidence type="ECO:0000313" key="3">
    <source>
        <dbReference type="Proteomes" id="UP000315783"/>
    </source>
</evidence>
<dbReference type="SMART" id="SM00225">
    <property type="entry name" value="BTB"/>
    <property type="match status" value="1"/>
</dbReference>
<accession>A0A545W3L6</accession>
<organism evidence="2 3">
    <name type="scientific">Cordyceps javanica</name>
    <dbReference type="NCBI Taxonomy" id="43265"/>
    <lineage>
        <taxon>Eukaryota</taxon>
        <taxon>Fungi</taxon>
        <taxon>Dikarya</taxon>
        <taxon>Ascomycota</taxon>
        <taxon>Pezizomycotina</taxon>
        <taxon>Sordariomycetes</taxon>
        <taxon>Hypocreomycetidae</taxon>
        <taxon>Hypocreales</taxon>
        <taxon>Cordycipitaceae</taxon>
        <taxon>Cordyceps</taxon>
    </lineage>
</organism>
<feature type="domain" description="BTB" evidence="1">
    <location>
        <begin position="20"/>
        <end position="87"/>
    </location>
</feature>